<dbReference type="PANTHER" id="PTHR34182">
    <property type="entry name" value="PROTEIN-EXPORT MEMBRANE PROTEIN SECG"/>
    <property type="match status" value="1"/>
</dbReference>
<dbReference type="GO" id="GO:0043952">
    <property type="term" value="P:protein transport by the Sec complex"/>
    <property type="evidence" value="ECO:0007669"/>
    <property type="project" value="TreeGrafter"/>
</dbReference>
<comment type="caution">
    <text evidence="11">Lacks conserved residue(s) required for the propagation of feature annotation.</text>
</comment>
<gene>
    <name evidence="13" type="ORF">SFSGTM_25290</name>
</gene>
<dbReference type="KEGG" id="sniv:SFSGTM_25290"/>
<sequence>METLILILHLLSAASVIVLVLLQQGKGADMGASFGSGASGSLFGSSGSANFLSRTTAVLAAVFFVTSLVLTYYSGHRVQSAGVMQSQQKLQVMPPVIPASAIAPVAPAGSVVPGNSQSKAGEIPK</sequence>
<evidence type="ECO:0000256" key="3">
    <source>
        <dbReference type="ARBA" id="ARBA00017876"/>
    </source>
</evidence>
<accession>A0A809RSG5</accession>
<evidence type="ECO:0000256" key="11">
    <source>
        <dbReference type="RuleBase" id="RU365087"/>
    </source>
</evidence>
<evidence type="ECO:0000256" key="7">
    <source>
        <dbReference type="ARBA" id="ARBA00022927"/>
    </source>
</evidence>
<comment type="similarity">
    <text evidence="2 11">Belongs to the SecG family.</text>
</comment>
<dbReference type="Pfam" id="PF03840">
    <property type="entry name" value="SecG"/>
    <property type="match status" value="1"/>
</dbReference>
<dbReference type="PANTHER" id="PTHR34182:SF1">
    <property type="entry name" value="PROTEIN-EXPORT MEMBRANE PROTEIN SECG"/>
    <property type="match status" value="1"/>
</dbReference>
<evidence type="ECO:0000313" key="13">
    <source>
        <dbReference type="EMBL" id="BBP01821.1"/>
    </source>
</evidence>
<evidence type="ECO:0000256" key="12">
    <source>
        <dbReference type="SAM" id="MobiDB-lite"/>
    </source>
</evidence>
<keyword evidence="14" id="KW-1185">Reference proteome</keyword>
<evidence type="ECO:0000256" key="6">
    <source>
        <dbReference type="ARBA" id="ARBA00022692"/>
    </source>
</evidence>
<dbReference type="AlphaFoldDB" id="A0A809RSG5"/>
<feature type="region of interest" description="Disordered" evidence="12">
    <location>
        <begin position="106"/>
        <end position="125"/>
    </location>
</feature>
<evidence type="ECO:0000256" key="1">
    <source>
        <dbReference type="ARBA" id="ARBA00004651"/>
    </source>
</evidence>
<evidence type="ECO:0000256" key="10">
    <source>
        <dbReference type="ARBA" id="ARBA00023136"/>
    </source>
</evidence>
<evidence type="ECO:0000256" key="2">
    <source>
        <dbReference type="ARBA" id="ARBA00008445"/>
    </source>
</evidence>
<dbReference type="NCBIfam" id="TIGR00810">
    <property type="entry name" value="secG"/>
    <property type="match status" value="1"/>
</dbReference>
<dbReference type="GO" id="GO:0015450">
    <property type="term" value="F:protein-transporting ATPase activity"/>
    <property type="evidence" value="ECO:0007669"/>
    <property type="project" value="UniProtKB-UniRule"/>
</dbReference>
<organism evidence="13 14">
    <name type="scientific">Sulfuriferula nivalis</name>
    <dbReference type="NCBI Taxonomy" id="2675298"/>
    <lineage>
        <taxon>Bacteria</taxon>
        <taxon>Pseudomonadati</taxon>
        <taxon>Pseudomonadota</taxon>
        <taxon>Betaproteobacteria</taxon>
        <taxon>Nitrosomonadales</taxon>
        <taxon>Sulfuricellaceae</taxon>
        <taxon>Sulfuriferula</taxon>
    </lineage>
</organism>
<keyword evidence="5 11" id="KW-1003">Cell membrane</keyword>
<dbReference type="InterPro" id="IPR004692">
    <property type="entry name" value="SecG"/>
</dbReference>
<dbReference type="GO" id="GO:0065002">
    <property type="term" value="P:intracellular protein transmembrane transport"/>
    <property type="evidence" value="ECO:0007669"/>
    <property type="project" value="TreeGrafter"/>
</dbReference>
<keyword evidence="7 11" id="KW-0653">Protein transport</keyword>
<dbReference type="GO" id="GO:0005886">
    <property type="term" value="C:plasma membrane"/>
    <property type="evidence" value="ECO:0007669"/>
    <property type="project" value="UniProtKB-SubCell"/>
</dbReference>
<evidence type="ECO:0000313" key="14">
    <source>
        <dbReference type="Proteomes" id="UP000463939"/>
    </source>
</evidence>
<comment type="subcellular location">
    <subcellularLocation>
        <location evidence="1 11">Cell membrane</location>
        <topology evidence="1 11">Multi-pass membrane protein</topology>
    </subcellularLocation>
</comment>
<feature type="transmembrane region" description="Helical" evidence="11">
    <location>
        <begin position="51"/>
        <end position="73"/>
    </location>
</feature>
<dbReference type="EMBL" id="AP021881">
    <property type="protein sequence ID" value="BBP01821.1"/>
    <property type="molecule type" value="Genomic_DNA"/>
</dbReference>
<dbReference type="RefSeq" id="WP_162085544.1">
    <property type="nucleotide sequence ID" value="NZ_AP021881.1"/>
</dbReference>
<name>A0A809RSG5_9PROT</name>
<comment type="function">
    <text evidence="11">Involved in protein export. Participates in an early event of protein translocation.</text>
</comment>
<evidence type="ECO:0000256" key="5">
    <source>
        <dbReference type="ARBA" id="ARBA00022475"/>
    </source>
</evidence>
<keyword evidence="8 11" id="KW-1133">Transmembrane helix</keyword>
<evidence type="ECO:0000256" key="4">
    <source>
        <dbReference type="ARBA" id="ARBA00022448"/>
    </source>
</evidence>
<evidence type="ECO:0000256" key="9">
    <source>
        <dbReference type="ARBA" id="ARBA00023010"/>
    </source>
</evidence>
<evidence type="ECO:0000256" key="8">
    <source>
        <dbReference type="ARBA" id="ARBA00022989"/>
    </source>
</evidence>
<keyword evidence="6 11" id="KW-0812">Transmembrane</keyword>
<protein>
    <recommendedName>
        <fullName evidence="3 11">Protein-export membrane protein SecG</fullName>
    </recommendedName>
</protein>
<keyword evidence="4 11" id="KW-0813">Transport</keyword>
<proteinExistence type="inferred from homology"/>
<dbReference type="Proteomes" id="UP000463939">
    <property type="component" value="Chromosome"/>
</dbReference>
<keyword evidence="9 11" id="KW-0811">Translocation</keyword>
<dbReference type="PRINTS" id="PR01651">
    <property type="entry name" value="SECGEXPORT"/>
</dbReference>
<dbReference type="GO" id="GO:0009306">
    <property type="term" value="P:protein secretion"/>
    <property type="evidence" value="ECO:0007669"/>
    <property type="project" value="UniProtKB-UniRule"/>
</dbReference>
<keyword evidence="10 11" id="KW-0472">Membrane</keyword>
<reference evidence="14" key="1">
    <citation type="submission" date="2019-11" db="EMBL/GenBank/DDBJ databases">
        <title>Isolation and characterization of a novel species in the genus Sulfuriferula.</title>
        <authorList>
            <person name="Mochizuki J."/>
            <person name="Kojima H."/>
            <person name="Fukui M."/>
        </authorList>
    </citation>
    <scope>NUCLEOTIDE SEQUENCE [LARGE SCALE GENOMIC DNA]</scope>
    <source>
        <strain evidence="14">SGTM</strain>
    </source>
</reference>